<comment type="caution">
    <text evidence="5">The sequence shown here is derived from an EMBL/GenBank/DDBJ whole genome shotgun (WGS) entry which is preliminary data.</text>
</comment>
<evidence type="ECO:0000313" key="6">
    <source>
        <dbReference type="Proteomes" id="UP001501461"/>
    </source>
</evidence>
<accession>A0ABN2US75</accession>
<reference evidence="5 6" key="1">
    <citation type="journal article" date="2019" name="Int. J. Syst. Evol. Microbiol.">
        <title>The Global Catalogue of Microorganisms (GCM) 10K type strain sequencing project: providing services to taxonomists for standard genome sequencing and annotation.</title>
        <authorList>
            <consortium name="The Broad Institute Genomics Platform"/>
            <consortium name="The Broad Institute Genome Sequencing Center for Infectious Disease"/>
            <person name="Wu L."/>
            <person name="Ma J."/>
        </authorList>
    </citation>
    <scope>NUCLEOTIDE SEQUENCE [LARGE SCALE GENOMIC DNA]</scope>
    <source>
        <strain evidence="5 6">JCM 13595</strain>
    </source>
</reference>
<dbReference type="InterPro" id="IPR027417">
    <property type="entry name" value="P-loop_NTPase"/>
</dbReference>
<evidence type="ECO:0000256" key="2">
    <source>
        <dbReference type="ARBA" id="ARBA00022840"/>
    </source>
</evidence>
<evidence type="ECO:0000256" key="3">
    <source>
        <dbReference type="HAMAP-Rule" id="MF_00376"/>
    </source>
</evidence>
<evidence type="ECO:0000256" key="1">
    <source>
        <dbReference type="ARBA" id="ARBA00022741"/>
    </source>
</evidence>
<evidence type="ECO:0000313" key="5">
    <source>
        <dbReference type="EMBL" id="GAA2042560.1"/>
    </source>
</evidence>
<comment type="similarity">
    <text evidence="3">Belongs to the CoaE family.</text>
</comment>
<comment type="pathway">
    <text evidence="3">Cofactor biosynthesis; coenzyme A biosynthesis; CoA from (R)-pantothenate: step 5/5.</text>
</comment>
<dbReference type="PROSITE" id="PS51219">
    <property type="entry name" value="DPCK"/>
    <property type="match status" value="1"/>
</dbReference>
<dbReference type="SUPFAM" id="SSF52540">
    <property type="entry name" value="P-loop containing nucleoside triphosphate hydrolases"/>
    <property type="match status" value="1"/>
</dbReference>
<keyword evidence="3" id="KW-0963">Cytoplasm</keyword>
<dbReference type="Pfam" id="PF01121">
    <property type="entry name" value="CoaE"/>
    <property type="match status" value="1"/>
</dbReference>
<sequence>MRHLALTGGIGSGKSTVAQFFAEQGATIIDADAISRSLMEPGQRVLADVVTEFGEHLLDDSGVLDRQALANIVFNDVAARERLNDIVHPAVRTESKRQREEAVAADPENAIIIQDIPLLVETGQANAYDGVIVVDTDHATRLQRLVETRGMEPDDANARIAAQATDAQRHAIADWIIHNSGSLEDTRTQVEAVWTQLTTN</sequence>
<dbReference type="PANTHER" id="PTHR10695:SF46">
    <property type="entry name" value="BIFUNCTIONAL COENZYME A SYNTHASE-RELATED"/>
    <property type="match status" value="1"/>
</dbReference>
<dbReference type="Proteomes" id="UP001501461">
    <property type="component" value="Unassembled WGS sequence"/>
</dbReference>
<dbReference type="HAMAP" id="MF_00376">
    <property type="entry name" value="Dephospho_CoA_kinase"/>
    <property type="match status" value="1"/>
</dbReference>
<comment type="catalytic activity">
    <reaction evidence="3">
        <text>3'-dephospho-CoA + ATP = ADP + CoA + H(+)</text>
        <dbReference type="Rhea" id="RHEA:18245"/>
        <dbReference type="ChEBI" id="CHEBI:15378"/>
        <dbReference type="ChEBI" id="CHEBI:30616"/>
        <dbReference type="ChEBI" id="CHEBI:57287"/>
        <dbReference type="ChEBI" id="CHEBI:57328"/>
        <dbReference type="ChEBI" id="CHEBI:456216"/>
        <dbReference type="EC" id="2.7.1.24"/>
    </reaction>
</comment>
<keyword evidence="6" id="KW-1185">Reference proteome</keyword>
<protein>
    <recommendedName>
        <fullName evidence="3 4">Dephospho-CoA kinase</fullName>
        <ecNumber evidence="3 4">2.7.1.24</ecNumber>
    </recommendedName>
    <alternativeName>
        <fullName evidence="3">Dephosphocoenzyme A kinase</fullName>
    </alternativeName>
</protein>
<comment type="subcellular location">
    <subcellularLocation>
        <location evidence="3">Cytoplasm</location>
    </subcellularLocation>
</comment>
<evidence type="ECO:0000256" key="4">
    <source>
        <dbReference type="NCBIfam" id="TIGR00152"/>
    </source>
</evidence>
<dbReference type="GO" id="GO:0016301">
    <property type="term" value="F:kinase activity"/>
    <property type="evidence" value="ECO:0007669"/>
    <property type="project" value="UniProtKB-KW"/>
</dbReference>
<dbReference type="InterPro" id="IPR001977">
    <property type="entry name" value="Depp_CoAkinase"/>
</dbReference>
<dbReference type="CDD" id="cd02022">
    <property type="entry name" value="DPCK"/>
    <property type="match status" value="1"/>
</dbReference>
<keyword evidence="2 3" id="KW-0067">ATP-binding</keyword>
<feature type="binding site" evidence="3">
    <location>
        <begin position="11"/>
        <end position="16"/>
    </location>
    <ligand>
        <name>ATP</name>
        <dbReference type="ChEBI" id="CHEBI:30616"/>
    </ligand>
</feature>
<dbReference type="Gene3D" id="3.40.50.300">
    <property type="entry name" value="P-loop containing nucleotide triphosphate hydrolases"/>
    <property type="match status" value="1"/>
</dbReference>
<name>A0ABN2US75_9MICC</name>
<keyword evidence="3 5" id="KW-0418">Kinase</keyword>
<dbReference type="PANTHER" id="PTHR10695">
    <property type="entry name" value="DEPHOSPHO-COA KINASE-RELATED"/>
    <property type="match status" value="1"/>
</dbReference>
<organism evidence="5 6">
    <name type="scientific">Yaniella flava</name>
    <dbReference type="NCBI Taxonomy" id="287930"/>
    <lineage>
        <taxon>Bacteria</taxon>
        <taxon>Bacillati</taxon>
        <taxon>Actinomycetota</taxon>
        <taxon>Actinomycetes</taxon>
        <taxon>Micrococcales</taxon>
        <taxon>Micrococcaceae</taxon>
        <taxon>Yaniella</taxon>
    </lineage>
</organism>
<comment type="function">
    <text evidence="3">Catalyzes the phosphorylation of the 3'-hydroxyl group of dephosphocoenzyme A to form coenzyme A.</text>
</comment>
<keyword evidence="3" id="KW-0173">Coenzyme A biosynthesis</keyword>
<dbReference type="RefSeq" id="WP_343959002.1">
    <property type="nucleotide sequence ID" value="NZ_BAAAMN010000049.1"/>
</dbReference>
<keyword evidence="1 3" id="KW-0547">Nucleotide-binding</keyword>
<dbReference type="NCBIfam" id="TIGR00152">
    <property type="entry name" value="dephospho-CoA kinase"/>
    <property type="match status" value="1"/>
</dbReference>
<proteinExistence type="inferred from homology"/>
<keyword evidence="3" id="KW-0808">Transferase</keyword>
<dbReference type="NCBIfam" id="NF002879">
    <property type="entry name" value="PRK03333.1"/>
    <property type="match status" value="1"/>
</dbReference>
<dbReference type="EMBL" id="BAAAMN010000049">
    <property type="protein sequence ID" value="GAA2042560.1"/>
    <property type="molecule type" value="Genomic_DNA"/>
</dbReference>
<dbReference type="EC" id="2.7.1.24" evidence="3 4"/>
<gene>
    <name evidence="3 5" type="primary">coaE</name>
    <name evidence="5" type="ORF">GCM10009720_24010</name>
</gene>